<accession>A0A0A0LA58</accession>
<name>A0A0A0LA58_CUCSA</name>
<dbReference type="Proteomes" id="UP000029981">
    <property type="component" value="Chromosome 3"/>
</dbReference>
<dbReference type="AlphaFoldDB" id="A0A0A0LA58"/>
<gene>
    <name evidence="1" type="ORF">Csa_3G354530</name>
</gene>
<reference evidence="1 2" key="1">
    <citation type="journal article" date="2009" name="Nat. Genet.">
        <title>The genome of the cucumber, Cucumis sativus L.</title>
        <authorList>
            <person name="Huang S."/>
            <person name="Li R."/>
            <person name="Zhang Z."/>
            <person name="Li L."/>
            <person name="Gu X."/>
            <person name="Fan W."/>
            <person name="Lucas W.J."/>
            <person name="Wang X."/>
            <person name="Xie B."/>
            <person name="Ni P."/>
            <person name="Ren Y."/>
            <person name="Zhu H."/>
            <person name="Li J."/>
            <person name="Lin K."/>
            <person name="Jin W."/>
            <person name="Fei Z."/>
            <person name="Li G."/>
            <person name="Staub J."/>
            <person name="Kilian A."/>
            <person name="van der Vossen E.A."/>
            <person name="Wu Y."/>
            <person name="Guo J."/>
            <person name="He J."/>
            <person name="Jia Z."/>
            <person name="Ren Y."/>
            <person name="Tian G."/>
            <person name="Lu Y."/>
            <person name="Ruan J."/>
            <person name="Qian W."/>
            <person name="Wang M."/>
            <person name="Huang Q."/>
            <person name="Li B."/>
            <person name="Xuan Z."/>
            <person name="Cao J."/>
            <person name="Asan"/>
            <person name="Wu Z."/>
            <person name="Zhang J."/>
            <person name="Cai Q."/>
            <person name="Bai Y."/>
            <person name="Zhao B."/>
            <person name="Han Y."/>
            <person name="Li Y."/>
            <person name="Li X."/>
            <person name="Wang S."/>
            <person name="Shi Q."/>
            <person name="Liu S."/>
            <person name="Cho W.K."/>
            <person name="Kim J.Y."/>
            <person name="Xu Y."/>
            <person name="Heller-Uszynska K."/>
            <person name="Miao H."/>
            <person name="Cheng Z."/>
            <person name="Zhang S."/>
            <person name="Wu J."/>
            <person name="Yang Y."/>
            <person name="Kang H."/>
            <person name="Li M."/>
            <person name="Liang H."/>
            <person name="Ren X."/>
            <person name="Shi Z."/>
            <person name="Wen M."/>
            <person name="Jian M."/>
            <person name="Yang H."/>
            <person name="Zhang G."/>
            <person name="Yang Z."/>
            <person name="Chen R."/>
            <person name="Liu S."/>
            <person name="Li J."/>
            <person name="Ma L."/>
            <person name="Liu H."/>
            <person name="Zhou Y."/>
            <person name="Zhao J."/>
            <person name="Fang X."/>
            <person name="Li G."/>
            <person name="Fang L."/>
            <person name="Li Y."/>
            <person name="Liu D."/>
            <person name="Zheng H."/>
            <person name="Zhang Y."/>
            <person name="Qin N."/>
            <person name="Li Z."/>
            <person name="Yang G."/>
            <person name="Yang S."/>
            <person name="Bolund L."/>
            <person name="Kristiansen K."/>
            <person name="Zheng H."/>
            <person name="Li S."/>
            <person name="Zhang X."/>
            <person name="Yang H."/>
            <person name="Wang J."/>
            <person name="Sun R."/>
            <person name="Zhang B."/>
            <person name="Jiang S."/>
            <person name="Wang J."/>
            <person name="Du Y."/>
            <person name="Li S."/>
        </authorList>
    </citation>
    <scope>NUCLEOTIDE SEQUENCE [LARGE SCALE GENOMIC DNA]</scope>
    <source>
        <strain evidence="2">cv. 9930</strain>
    </source>
</reference>
<keyword evidence="2" id="KW-1185">Reference proteome</keyword>
<dbReference type="Gramene" id="KGN57859">
    <property type="protein sequence ID" value="KGN57859"/>
    <property type="gene ID" value="Csa_3G354530"/>
</dbReference>
<proteinExistence type="predicted"/>
<reference evidence="1 2" key="3">
    <citation type="journal article" date="2010" name="BMC Genomics">
        <title>Transcriptome sequencing and comparative analysis of cucumber flowers with different sex types.</title>
        <authorList>
            <person name="Guo S."/>
            <person name="Zheng Y."/>
            <person name="Joung J.G."/>
            <person name="Liu S."/>
            <person name="Zhang Z."/>
            <person name="Crasta O.R."/>
            <person name="Sobral B.W."/>
            <person name="Xu Y."/>
            <person name="Huang S."/>
            <person name="Fei Z."/>
        </authorList>
    </citation>
    <scope>NUCLEOTIDE SEQUENCE [LARGE SCALE GENOMIC DNA]</scope>
    <source>
        <strain evidence="2">cv. 9930</strain>
    </source>
</reference>
<reference evidence="1 2" key="4">
    <citation type="journal article" date="2011" name="BMC Genomics">
        <title>RNA-Seq improves annotation of protein-coding genes in the cucumber genome.</title>
        <authorList>
            <person name="Li Z."/>
            <person name="Zhang Z."/>
            <person name="Yan P."/>
            <person name="Huang S."/>
            <person name="Fei Z."/>
            <person name="Lin K."/>
        </authorList>
    </citation>
    <scope>NUCLEOTIDE SEQUENCE [LARGE SCALE GENOMIC DNA]</scope>
    <source>
        <strain evidence="2">cv. 9930</strain>
    </source>
</reference>
<sequence>MVVEKTSSGDFLPTTLTSVKKRVRQPSKGSNATYQSKNLGHFVLDFHMKKLKAILNTIIDIPIAVYRAISES</sequence>
<dbReference type="EMBL" id="CM002924">
    <property type="protein sequence ID" value="KGN57859.1"/>
    <property type="molecule type" value="Genomic_DNA"/>
</dbReference>
<organism evidence="1 2">
    <name type="scientific">Cucumis sativus</name>
    <name type="common">Cucumber</name>
    <dbReference type="NCBI Taxonomy" id="3659"/>
    <lineage>
        <taxon>Eukaryota</taxon>
        <taxon>Viridiplantae</taxon>
        <taxon>Streptophyta</taxon>
        <taxon>Embryophyta</taxon>
        <taxon>Tracheophyta</taxon>
        <taxon>Spermatophyta</taxon>
        <taxon>Magnoliopsida</taxon>
        <taxon>eudicotyledons</taxon>
        <taxon>Gunneridae</taxon>
        <taxon>Pentapetalae</taxon>
        <taxon>rosids</taxon>
        <taxon>fabids</taxon>
        <taxon>Cucurbitales</taxon>
        <taxon>Cucurbitaceae</taxon>
        <taxon>Benincaseae</taxon>
        <taxon>Cucumis</taxon>
    </lineage>
</organism>
<reference evidence="1 2" key="2">
    <citation type="journal article" date="2009" name="PLoS ONE">
        <title>An integrated genetic and cytogenetic map of the cucumber genome.</title>
        <authorList>
            <person name="Ren Y."/>
            <person name="Zhang Z."/>
            <person name="Liu J."/>
            <person name="Staub J.E."/>
            <person name="Han Y."/>
            <person name="Cheng Z."/>
            <person name="Li X."/>
            <person name="Lu J."/>
            <person name="Miao H."/>
            <person name="Kang H."/>
            <person name="Xie B."/>
            <person name="Gu X."/>
            <person name="Wang X."/>
            <person name="Du Y."/>
            <person name="Jin W."/>
            <person name="Huang S."/>
        </authorList>
    </citation>
    <scope>NUCLEOTIDE SEQUENCE [LARGE SCALE GENOMIC DNA]</scope>
    <source>
        <strain evidence="2">cv. 9930</strain>
    </source>
</reference>
<evidence type="ECO:0000313" key="1">
    <source>
        <dbReference type="EMBL" id="KGN57859.1"/>
    </source>
</evidence>
<protein>
    <submittedName>
        <fullName evidence="1">Uncharacterized protein</fullName>
    </submittedName>
</protein>
<evidence type="ECO:0000313" key="2">
    <source>
        <dbReference type="Proteomes" id="UP000029981"/>
    </source>
</evidence>